<feature type="transmembrane region" description="Helical" evidence="7">
    <location>
        <begin position="424"/>
        <end position="442"/>
    </location>
</feature>
<dbReference type="Proteomes" id="UP001187471">
    <property type="component" value="Unassembled WGS sequence"/>
</dbReference>
<feature type="transmembrane region" description="Helical" evidence="7">
    <location>
        <begin position="365"/>
        <end position="386"/>
    </location>
</feature>
<name>A0AA88QWP4_9ASTE</name>
<protein>
    <recommendedName>
        <fullName evidence="8">Major facilitator superfamily (MFS) profile domain-containing protein</fullName>
    </recommendedName>
</protein>
<evidence type="ECO:0000256" key="3">
    <source>
        <dbReference type="ARBA" id="ARBA00022989"/>
    </source>
</evidence>
<reference evidence="9" key="1">
    <citation type="submission" date="2022-12" db="EMBL/GenBank/DDBJ databases">
        <title>Draft genome assemblies for two species of Escallonia (Escalloniales).</title>
        <authorList>
            <person name="Chanderbali A."/>
            <person name="Dervinis C."/>
            <person name="Anghel I."/>
            <person name="Soltis D."/>
            <person name="Soltis P."/>
            <person name="Zapata F."/>
        </authorList>
    </citation>
    <scope>NUCLEOTIDE SEQUENCE</scope>
    <source>
        <strain evidence="9">UCBG92.1500</strain>
        <tissue evidence="9">Leaf</tissue>
    </source>
</reference>
<comment type="subcellular location">
    <subcellularLocation>
        <location evidence="1">Membrane</location>
        <topology evidence="1">Multi-pass membrane protein</topology>
    </subcellularLocation>
</comment>
<dbReference type="PANTHER" id="PTHR24064">
    <property type="entry name" value="SOLUTE CARRIER FAMILY 22 MEMBER"/>
    <property type="match status" value="1"/>
</dbReference>
<feature type="transmembrane region" description="Helical" evidence="7">
    <location>
        <begin position="181"/>
        <end position="200"/>
    </location>
</feature>
<comment type="similarity">
    <text evidence="5">Belongs to the major facilitator superfamily. Phosphate:H(+) symporter (TC 2.A.1.9) family.</text>
</comment>
<comment type="caution">
    <text evidence="9">The sequence shown here is derived from an EMBL/GenBank/DDBJ whole genome shotgun (WGS) entry which is preliminary data.</text>
</comment>
<evidence type="ECO:0000259" key="8">
    <source>
        <dbReference type="PROSITE" id="PS50850"/>
    </source>
</evidence>
<dbReference type="PROSITE" id="PS50850">
    <property type="entry name" value="MFS"/>
    <property type="match status" value="1"/>
</dbReference>
<feature type="domain" description="Major facilitator superfamily (MFS) profile" evidence="8">
    <location>
        <begin position="45"/>
        <end position="507"/>
    </location>
</feature>
<feature type="transmembrane region" description="Helical" evidence="7">
    <location>
        <begin position="480"/>
        <end position="502"/>
    </location>
</feature>
<dbReference type="Gene3D" id="1.20.1250.20">
    <property type="entry name" value="MFS general substrate transporter like domains"/>
    <property type="match status" value="1"/>
</dbReference>
<keyword evidence="10" id="KW-1185">Reference proteome</keyword>
<feature type="transmembrane region" description="Helical" evidence="7">
    <location>
        <begin position="398"/>
        <end position="418"/>
    </location>
</feature>
<dbReference type="InterPro" id="IPR036259">
    <property type="entry name" value="MFS_trans_sf"/>
</dbReference>
<dbReference type="InterPro" id="IPR020846">
    <property type="entry name" value="MFS_dom"/>
</dbReference>
<accession>A0AA88QWP4</accession>
<sequence length="531" mass="58140">MTDPTPLLSESNSAELKNHHHDHHSSLDEMIERCIGDFGWAQFLQAILVSLTWVFDAQQTFISVFTDAAPTWHCRDLDDYSCNSALSQSQVCQLPRTSWAWDLPPHASIISEWTLECASSLITALPASSFFVGCLVGGFLLATLADSSLGRKNALLFSCLLMSGAGLLTVLSTNIWIYSTFKFLCGAGRATTGTCALVLSTELVGKRWRAQVGIIGFFCFTLGFLSLPAIAYLNEGASWRTLYLWTCVPAVFYSVLVHFFVRESPRWLFLQGRKEEFIATLTSLATPSADFYVRNLRMSSASSCYQFNEHKTSRIEVDLYSAIAILFKKRWAFRRLLAVMVVGFGVGMVYYGMPLAVGSLPFNLYWSVALNALSELPACLVTFFVIGRLNRKSAVSGFAILSGACSIMCVMLQTSGVIQIGLELVSFFSACTSLDVLLIYTLELFPTCVRNSAVAILRQLVVLGGAFSPLLVSADRETGGLVVTYVVFGAVIGFCGLFVICLPETRGGTPCDTIDEEESKEATATDFNSAL</sequence>
<organism evidence="9 10">
    <name type="scientific">Escallonia rubra</name>
    <dbReference type="NCBI Taxonomy" id="112253"/>
    <lineage>
        <taxon>Eukaryota</taxon>
        <taxon>Viridiplantae</taxon>
        <taxon>Streptophyta</taxon>
        <taxon>Embryophyta</taxon>
        <taxon>Tracheophyta</taxon>
        <taxon>Spermatophyta</taxon>
        <taxon>Magnoliopsida</taxon>
        <taxon>eudicotyledons</taxon>
        <taxon>Gunneridae</taxon>
        <taxon>Pentapetalae</taxon>
        <taxon>asterids</taxon>
        <taxon>campanulids</taxon>
        <taxon>Escalloniales</taxon>
        <taxon>Escalloniaceae</taxon>
        <taxon>Escallonia</taxon>
    </lineage>
</organism>
<feature type="transmembrane region" description="Helical" evidence="7">
    <location>
        <begin position="154"/>
        <end position="175"/>
    </location>
</feature>
<feature type="transmembrane region" description="Helical" evidence="7">
    <location>
        <begin position="454"/>
        <end position="474"/>
    </location>
</feature>
<dbReference type="EMBL" id="JAVXUO010002540">
    <property type="protein sequence ID" value="KAK2972066.1"/>
    <property type="molecule type" value="Genomic_DNA"/>
</dbReference>
<keyword evidence="4 7" id="KW-0472">Membrane</keyword>
<evidence type="ECO:0000313" key="10">
    <source>
        <dbReference type="Proteomes" id="UP001187471"/>
    </source>
</evidence>
<feature type="transmembrane region" description="Helical" evidence="7">
    <location>
        <begin position="121"/>
        <end position="142"/>
    </location>
</feature>
<proteinExistence type="inferred from homology"/>
<evidence type="ECO:0000256" key="4">
    <source>
        <dbReference type="ARBA" id="ARBA00023136"/>
    </source>
</evidence>
<dbReference type="SUPFAM" id="SSF103473">
    <property type="entry name" value="MFS general substrate transporter"/>
    <property type="match status" value="1"/>
</dbReference>
<dbReference type="InterPro" id="IPR005828">
    <property type="entry name" value="MFS_sugar_transport-like"/>
</dbReference>
<keyword evidence="3 7" id="KW-1133">Transmembrane helix</keyword>
<comment type="catalytic activity">
    <reaction evidence="6">
        <text>phosphate(in) + H(+)(in) = phosphate(out) + H(+)(out)</text>
        <dbReference type="Rhea" id="RHEA:29939"/>
        <dbReference type="ChEBI" id="CHEBI:15378"/>
        <dbReference type="ChEBI" id="CHEBI:43474"/>
    </reaction>
    <physiologicalReaction direction="right-to-left" evidence="6">
        <dbReference type="Rhea" id="RHEA:29941"/>
    </physiologicalReaction>
</comment>
<feature type="transmembrane region" description="Helical" evidence="7">
    <location>
        <begin position="212"/>
        <end position="230"/>
    </location>
</feature>
<evidence type="ECO:0000256" key="7">
    <source>
        <dbReference type="SAM" id="Phobius"/>
    </source>
</evidence>
<dbReference type="GO" id="GO:0022857">
    <property type="term" value="F:transmembrane transporter activity"/>
    <property type="evidence" value="ECO:0007669"/>
    <property type="project" value="InterPro"/>
</dbReference>
<evidence type="ECO:0000256" key="5">
    <source>
        <dbReference type="ARBA" id="ARBA00044504"/>
    </source>
</evidence>
<gene>
    <name evidence="9" type="ORF">RJ640_005086</name>
</gene>
<keyword evidence="2 7" id="KW-0812">Transmembrane</keyword>
<dbReference type="GO" id="GO:0016020">
    <property type="term" value="C:membrane"/>
    <property type="evidence" value="ECO:0007669"/>
    <property type="project" value="UniProtKB-SubCell"/>
</dbReference>
<dbReference type="AlphaFoldDB" id="A0AA88QWP4"/>
<evidence type="ECO:0000256" key="1">
    <source>
        <dbReference type="ARBA" id="ARBA00004141"/>
    </source>
</evidence>
<evidence type="ECO:0000313" key="9">
    <source>
        <dbReference type="EMBL" id="KAK2972066.1"/>
    </source>
</evidence>
<evidence type="ECO:0000256" key="2">
    <source>
        <dbReference type="ARBA" id="ARBA00022692"/>
    </source>
</evidence>
<feature type="transmembrane region" description="Helical" evidence="7">
    <location>
        <begin position="336"/>
        <end position="353"/>
    </location>
</feature>
<feature type="transmembrane region" description="Helical" evidence="7">
    <location>
        <begin position="242"/>
        <end position="261"/>
    </location>
</feature>
<dbReference type="Pfam" id="PF00083">
    <property type="entry name" value="Sugar_tr"/>
    <property type="match status" value="1"/>
</dbReference>
<evidence type="ECO:0000256" key="6">
    <source>
        <dbReference type="ARBA" id="ARBA00049011"/>
    </source>
</evidence>